<protein>
    <submittedName>
        <fullName evidence="1">Uncharacterized protein</fullName>
    </submittedName>
</protein>
<accession>A0A7S2VCS1</accession>
<proteinExistence type="predicted"/>
<dbReference type="AlphaFoldDB" id="A0A7S2VCS1"/>
<dbReference type="EMBL" id="HBHT01007357">
    <property type="protein sequence ID" value="CAD9950080.1"/>
    <property type="molecule type" value="Transcribed_RNA"/>
</dbReference>
<sequence length="120" mass="13370">MMRRELNIIGFPRANSDSPLIPGSLVDSVLLSHWVAQILASTDLAAVKSHGFLLIPANRDSISARVEEEEAVTNETSGSELIKPDIQSFVARLVQFVFRKHSIRDCPRTTVVATMLLRYH</sequence>
<organism evidence="1">
    <name type="scientific">Entomoneis paludosa</name>
    <dbReference type="NCBI Taxonomy" id="265537"/>
    <lineage>
        <taxon>Eukaryota</taxon>
        <taxon>Sar</taxon>
        <taxon>Stramenopiles</taxon>
        <taxon>Ochrophyta</taxon>
        <taxon>Bacillariophyta</taxon>
        <taxon>Bacillariophyceae</taxon>
        <taxon>Bacillariophycidae</taxon>
        <taxon>Entomoneidaceae</taxon>
        <taxon>Entomoneis</taxon>
    </lineage>
</organism>
<reference evidence="1" key="1">
    <citation type="submission" date="2021-01" db="EMBL/GenBank/DDBJ databases">
        <authorList>
            <person name="Corre E."/>
            <person name="Pelletier E."/>
            <person name="Niang G."/>
            <person name="Scheremetjew M."/>
            <person name="Finn R."/>
            <person name="Kale V."/>
            <person name="Holt S."/>
            <person name="Cochrane G."/>
            <person name="Meng A."/>
            <person name="Brown T."/>
            <person name="Cohen L."/>
        </authorList>
    </citation>
    <scope>NUCLEOTIDE SEQUENCE</scope>
    <source>
        <strain evidence="1">CCMP125</strain>
    </source>
</reference>
<evidence type="ECO:0000313" key="1">
    <source>
        <dbReference type="EMBL" id="CAD9950080.1"/>
    </source>
</evidence>
<gene>
    <name evidence="1" type="ORF">APAL1065_LOCUS4900</name>
</gene>
<name>A0A7S2VCS1_9STRA</name>